<organism evidence="1">
    <name type="scientific">Anguilla anguilla</name>
    <name type="common">European freshwater eel</name>
    <name type="synonym">Muraena anguilla</name>
    <dbReference type="NCBI Taxonomy" id="7936"/>
    <lineage>
        <taxon>Eukaryota</taxon>
        <taxon>Metazoa</taxon>
        <taxon>Chordata</taxon>
        <taxon>Craniata</taxon>
        <taxon>Vertebrata</taxon>
        <taxon>Euteleostomi</taxon>
        <taxon>Actinopterygii</taxon>
        <taxon>Neopterygii</taxon>
        <taxon>Teleostei</taxon>
        <taxon>Anguilliformes</taxon>
        <taxon>Anguillidae</taxon>
        <taxon>Anguilla</taxon>
    </lineage>
</organism>
<sequence>MFTVTITLNSQELGHSW</sequence>
<evidence type="ECO:0000313" key="1">
    <source>
        <dbReference type="EMBL" id="JAH45648.1"/>
    </source>
</evidence>
<dbReference type="AlphaFoldDB" id="A0A0E9SYN3"/>
<accession>A0A0E9SYN3</accession>
<reference evidence="1" key="2">
    <citation type="journal article" date="2015" name="Fish Shellfish Immunol.">
        <title>Early steps in the European eel (Anguilla anguilla)-Vibrio vulnificus interaction in the gills: Role of the RtxA13 toxin.</title>
        <authorList>
            <person name="Callol A."/>
            <person name="Pajuelo D."/>
            <person name="Ebbesson L."/>
            <person name="Teles M."/>
            <person name="MacKenzie S."/>
            <person name="Amaro C."/>
        </authorList>
    </citation>
    <scope>NUCLEOTIDE SEQUENCE</scope>
</reference>
<dbReference type="EMBL" id="GBXM01062929">
    <property type="protein sequence ID" value="JAH45648.1"/>
    <property type="molecule type" value="Transcribed_RNA"/>
</dbReference>
<reference evidence="1" key="1">
    <citation type="submission" date="2014-11" db="EMBL/GenBank/DDBJ databases">
        <authorList>
            <person name="Amaro Gonzalez C."/>
        </authorList>
    </citation>
    <scope>NUCLEOTIDE SEQUENCE</scope>
</reference>
<proteinExistence type="predicted"/>
<protein>
    <submittedName>
        <fullName evidence="1">Uncharacterized protein</fullName>
    </submittedName>
</protein>
<name>A0A0E9SYN3_ANGAN</name>